<dbReference type="GO" id="GO:0006357">
    <property type="term" value="P:regulation of transcription by RNA polymerase II"/>
    <property type="evidence" value="ECO:0000318"/>
    <property type="project" value="GO_Central"/>
</dbReference>
<keyword evidence="5" id="KW-0804">Transcription</keyword>
<feature type="domain" description="MADS-box" evidence="8">
    <location>
        <begin position="1"/>
        <end position="61"/>
    </location>
</feature>
<evidence type="ECO:0000256" key="2">
    <source>
        <dbReference type="ARBA" id="ARBA00022782"/>
    </source>
</evidence>
<proteinExistence type="predicted"/>
<evidence type="ECO:0000313" key="10">
    <source>
        <dbReference type="Proteomes" id="UP000235220"/>
    </source>
</evidence>
<keyword evidence="6" id="KW-0539">Nucleus</keyword>
<dbReference type="Pfam" id="PF01486">
    <property type="entry name" value="K-box"/>
    <property type="match status" value="1"/>
</dbReference>
<organism evidence="10 11">
    <name type="scientific">Juglans regia</name>
    <name type="common">English walnut</name>
    <dbReference type="NCBI Taxonomy" id="51240"/>
    <lineage>
        <taxon>Eukaryota</taxon>
        <taxon>Viridiplantae</taxon>
        <taxon>Streptophyta</taxon>
        <taxon>Embryophyta</taxon>
        <taxon>Tracheophyta</taxon>
        <taxon>Spermatophyta</taxon>
        <taxon>Magnoliopsida</taxon>
        <taxon>eudicotyledons</taxon>
        <taxon>Gunneridae</taxon>
        <taxon>Pentapetalae</taxon>
        <taxon>rosids</taxon>
        <taxon>fabids</taxon>
        <taxon>Fagales</taxon>
        <taxon>Juglandaceae</taxon>
        <taxon>Juglans</taxon>
    </lineage>
</organism>
<name>A0A2I4EG03_JUGRE</name>
<dbReference type="GO" id="GO:0030154">
    <property type="term" value="P:cell differentiation"/>
    <property type="evidence" value="ECO:0007669"/>
    <property type="project" value="UniProtKB-KW"/>
</dbReference>
<dbReference type="GO" id="GO:0000981">
    <property type="term" value="F:DNA-binding transcription factor activity, RNA polymerase II-specific"/>
    <property type="evidence" value="ECO:0000318"/>
    <property type="project" value="GO_Central"/>
</dbReference>
<dbReference type="RefSeq" id="XP_018818329.1">
    <property type="nucleotide sequence ID" value="XM_018962784.2"/>
</dbReference>
<dbReference type="InterPro" id="IPR033896">
    <property type="entry name" value="MEF2-like_N"/>
</dbReference>
<evidence type="ECO:0000256" key="4">
    <source>
        <dbReference type="ARBA" id="ARBA00023125"/>
    </source>
</evidence>
<gene>
    <name evidence="11 12" type="primary">LOC108989240</name>
</gene>
<keyword evidence="7" id="KW-0175">Coiled coil</keyword>
<evidence type="ECO:0000256" key="5">
    <source>
        <dbReference type="ARBA" id="ARBA00023163"/>
    </source>
</evidence>
<dbReference type="GO" id="GO:0005634">
    <property type="term" value="C:nucleus"/>
    <property type="evidence" value="ECO:0007669"/>
    <property type="project" value="UniProtKB-SubCell"/>
</dbReference>
<dbReference type="SUPFAM" id="SSF55455">
    <property type="entry name" value="SRF-like"/>
    <property type="match status" value="1"/>
</dbReference>
<dbReference type="KEGG" id="jre:108989240"/>
<evidence type="ECO:0000256" key="6">
    <source>
        <dbReference type="ARBA" id="ARBA00023242"/>
    </source>
</evidence>
<dbReference type="Gramene" id="Jr13_03620_p1">
    <property type="protein sequence ID" value="cds.Jr13_03620_p1"/>
    <property type="gene ID" value="Jr13_03620"/>
</dbReference>
<evidence type="ECO:0000313" key="11">
    <source>
        <dbReference type="RefSeq" id="XP_018818329.1"/>
    </source>
</evidence>
<accession>A0A2I4EG03</accession>
<evidence type="ECO:0000256" key="1">
    <source>
        <dbReference type="ARBA" id="ARBA00004123"/>
    </source>
</evidence>
<evidence type="ECO:0000259" key="9">
    <source>
        <dbReference type="PROSITE" id="PS51297"/>
    </source>
</evidence>
<reference evidence="11 12" key="1">
    <citation type="submission" date="2025-04" db="UniProtKB">
        <authorList>
            <consortium name="RefSeq"/>
        </authorList>
    </citation>
    <scope>IDENTIFICATION</scope>
    <source>
        <tissue evidence="11 12">Leaves</tissue>
    </source>
</reference>
<evidence type="ECO:0000256" key="7">
    <source>
        <dbReference type="SAM" id="Coils"/>
    </source>
</evidence>
<dbReference type="Proteomes" id="UP000235220">
    <property type="component" value="Chromosome 13"/>
</dbReference>
<dbReference type="GO" id="GO:0046983">
    <property type="term" value="F:protein dimerization activity"/>
    <property type="evidence" value="ECO:0007669"/>
    <property type="project" value="InterPro"/>
</dbReference>
<feature type="coiled-coil region" evidence="7">
    <location>
        <begin position="142"/>
        <end position="169"/>
    </location>
</feature>
<dbReference type="Pfam" id="PF00319">
    <property type="entry name" value="SRF-TF"/>
    <property type="match status" value="1"/>
</dbReference>
<dbReference type="PROSITE" id="PS51297">
    <property type="entry name" value="K_BOX"/>
    <property type="match status" value="1"/>
</dbReference>
<feature type="domain" description="K-box" evidence="9">
    <location>
        <begin position="86"/>
        <end position="177"/>
    </location>
</feature>
<keyword evidence="10" id="KW-1185">Reference proteome</keyword>
<dbReference type="FunFam" id="3.40.1810.10:FF:000007">
    <property type="entry name" value="Transcription factor, MADS-box"/>
    <property type="match status" value="1"/>
</dbReference>
<keyword evidence="2" id="KW-0221">Differentiation</keyword>
<dbReference type="InterPro" id="IPR002100">
    <property type="entry name" value="TF_MADSbox"/>
</dbReference>
<dbReference type="PANTHER" id="PTHR48019">
    <property type="entry name" value="SERUM RESPONSE FACTOR HOMOLOG"/>
    <property type="match status" value="1"/>
</dbReference>
<keyword evidence="3" id="KW-0805">Transcription regulation</keyword>
<evidence type="ECO:0000256" key="3">
    <source>
        <dbReference type="ARBA" id="ARBA00023015"/>
    </source>
</evidence>
<dbReference type="RefSeq" id="XP_018818330.1">
    <property type="nucleotide sequence ID" value="XM_018962785.2"/>
</dbReference>
<dbReference type="GeneID" id="108989240"/>
<dbReference type="CDD" id="cd00265">
    <property type="entry name" value="MADS_MEF2_like"/>
    <property type="match status" value="1"/>
</dbReference>
<dbReference type="PRINTS" id="PR00404">
    <property type="entry name" value="MADSDOMAIN"/>
</dbReference>
<keyword evidence="4" id="KW-0238">DNA-binding</keyword>
<dbReference type="Gene3D" id="3.40.1810.10">
    <property type="entry name" value="Transcription factor, MADS-box"/>
    <property type="match status" value="1"/>
</dbReference>
<sequence length="223" mass="25508">MTRKKIQIKRIDNTTARQVTFSKRRKGLFKKALELSTLCDAEMALIVFSATGKLFDYASPSMQEVIQKLDLRSENIDKMDQPSLELQLQRSTCTLLGKQIVEKSRDLRKIKGEELQGLGIEELMELEQMLDVSMSRVLKTKNNRFLEEINALECKSTELMDKNQQLMKQQMENVFNAKTHNLLEEGQSSELATNICSSAAPLDQDPDIYNTSLKLGLPFPDRF</sequence>
<dbReference type="InterPro" id="IPR050142">
    <property type="entry name" value="MADS-box/MEF2_TF"/>
</dbReference>
<dbReference type="OrthoDB" id="1898716at2759"/>
<dbReference type="InterPro" id="IPR036879">
    <property type="entry name" value="TF_MADSbox_sf"/>
</dbReference>
<dbReference type="PROSITE" id="PS50066">
    <property type="entry name" value="MADS_BOX_2"/>
    <property type="match status" value="1"/>
</dbReference>
<evidence type="ECO:0000259" key="8">
    <source>
        <dbReference type="PROSITE" id="PS50066"/>
    </source>
</evidence>
<dbReference type="AlphaFoldDB" id="A0A2I4EG03"/>
<dbReference type="SMART" id="SM00432">
    <property type="entry name" value="MADS"/>
    <property type="match status" value="1"/>
</dbReference>
<protein>
    <submittedName>
        <fullName evidence="11 12">MADS-box protein JOINTLESS-like isoform X1</fullName>
    </submittedName>
</protein>
<dbReference type="PROSITE" id="PS00350">
    <property type="entry name" value="MADS_BOX_1"/>
    <property type="match status" value="1"/>
</dbReference>
<comment type="subcellular location">
    <subcellularLocation>
        <location evidence="1">Nucleus</location>
    </subcellularLocation>
</comment>
<dbReference type="GO" id="GO:0045944">
    <property type="term" value="P:positive regulation of transcription by RNA polymerase II"/>
    <property type="evidence" value="ECO:0007669"/>
    <property type="project" value="InterPro"/>
</dbReference>
<dbReference type="InterPro" id="IPR002487">
    <property type="entry name" value="TF_Kbox"/>
</dbReference>
<evidence type="ECO:0000313" key="12">
    <source>
        <dbReference type="RefSeq" id="XP_018818330.1"/>
    </source>
</evidence>
<dbReference type="GO" id="GO:0000978">
    <property type="term" value="F:RNA polymerase II cis-regulatory region sequence-specific DNA binding"/>
    <property type="evidence" value="ECO:0000318"/>
    <property type="project" value="GO_Central"/>
</dbReference>